<keyword evidence="6" id="KW-1185">Reference proteome</keyword>
<dbReference type="KEGG" id="cpae:CPAST_c07320"/>
<reference evidence="3 6" key="1">
    <citation type="journal article" date="2015" name="Genome Announc.">
        <title>Complete Genome Sequence of the Nitrogen-Fixing and Solvent-Producing Clostridium pasteurianum DSM 525.</title>
        <authorList>
            <person name="Poehlein A."/>
            <person name="Grosse-Honebrink A."/>
            <person name="Zhang Y."/>
            <person name="Minton N.P."/>
            <person name="Daniel R."/>
        </authorList>
    </citation>
    <scope>NUCLEOTIDE SEQUENCE [LARGE SCALE GENOMIC DNA]</scope>
    <source>
        <strain evidence="3">DSM 525</strain>
        <strain evidence="6">DSM 525 / ATCC 6013</strain>
    </source>
</reference>
<dbReference type="Proteomes" id="UP000030905">
    <property type="component" value="Chromosome"/>
</dbReference>
<dbReference type="KEGG" id="cpat:CLPA_c07320"/>
<feature type="domain" description="Putative amidase" evidence="2">
    <location>
        <begin position="238"/>
        <end position="374"/>
    </location>
</feature>
<reference evidence="4" key="2">
    <citation type="submission" date="2015-10" db="EMBL/GenBank/DDBJ databases">
        <title>Improved Draft Genome Sequence of Clostridium pasteurianum Strain ATCC 6013 (DSM 525) Using a Hybrid Next-Generation Sequencing Approach.</title>
        <authorList>
            <person name="Pyne M.E."/>
            <person name="Utturkar S.M."/>
            <person name="Brown S.D."/>
            <person name="Moo-Young M."/>
            <person name="Chung D.A."/>
            <person name="Chou P.C."/>
        </authorList>
    </citation>
    <scope>NUCLEOTIDE SEQUENCE</scope>
    <source>
        <strain evidence="4">ATCC 6013</strain>
    </source>
</reference>
<dbReference type="eggNOG" id="COG2304">
    <property type="taxonomic scope" value="Bacteria"/>
</dbReference>
<evidence type="ECO:0000313" key="3">
    <source>
        <dbReference type="EMBL" id="AJA50820.1"/>
    </source>
</evidence>
<evidence type="ECO:0000313" key="5">
    <source>
        <dbReference type="Proteomes" id="UP000028042"/>
    </source>
</evidence>
<name>A0A0H3J259_CLOPA</name>
<dbReference type="EMBL" id="CP009268">
    <property type="protein sequence ID" value="AJA50820.1"/>
    <property type="molecule type" value="Genomic_DNA"/>
</dbReference>
<proteinExistence type="predicted"/>
<organism evidence="3 6">
    <name type="scientific">Clostridium pasteurianum DSM 525 = ATCC 6013</name>
    <dbReference type="NCBI Taxonomy" id="1262449"/>
    <lineage>
        <taxon>Bacteria</taxon>
        <taxon>Bacillati</taxon>
        <taxon>Bacillota</taxon>
        <taxon>Clostridia</taxon>
        <taxon>Eubacteriales</taxon>
        <taxon>Clostridiaceae</taxon>
        <taxon>Clostridium</taxon>
    </lineage>
</organism>
<keyword evidence="1" id="KW-0732">Signal</keyword>
<dbReference type="RefSeq" id="WP_004455428.1">
    <property type="nucleotide sequence ID" value="NZ_ANZB01000010.1"/>
</dbReference>
<evidence type="ECO:0000256" key="1">
    <source>
        <dbReference type="SAM" id="SignalP"/>
    </source>
</evidence>
<dbReference type="EMBL" id="JPGY02000001">
    <property type="protein sequence ID" value="KRU13170.1"/>
    <property type="molecule type" value="Genomic_DNA"/>
</dbReference>
<evidence type="ECO:0000313" key="4">
    <source>
        <dbReference type="EMBL" id="KRU13170.1"/>
    </source>
</evidence>
<dbReference type="PANTHER" id="PTHR40032">
    <property type="entry name" value="EXPORTED PROTEIN-RELATED"/>
    <property type="match status" value="1"/>
</dbReference>
<accession>A0A0H3J259</accession>
<dbReference type="InterPro" id="IPR024301">
    <property type="entry name" value="Amidase_6"/>
</dbReference>
<feature type="chain" id="PRO_5033224326" evidence="1">
    <location>
        <begin position="31"/>
        <end position="398"/>
    </location>
</feature>
<evidence type="ECO:0000259" key="2">
    <source>
        <dbReference type="Pfam" id="PF12671"/>
    </source>
</evidence>
<feature type="signal peptide" evidence="1">
    <location>
        <begin position="1"/>
        <end position="30"/>
    </location>
</feature>
<reference evidence="4 5" key="3">
    <citation type="journal article" name="Genome Announc.">
        <title>Improved Draft Genome Sequence of Clostridium pasteurianum Strain ATCC 6013 (DSM 525) Using a Hybrid Next-Generation Sequencing Approach.</title>
        <authorList>
            <person name="Pyne M.E."/>
            <person name="Utturkar S."/>
            <person name="Brown S.D."/>
            <person name="Moo-Young M."/>
            <person name="Chung D.A."/>
            <person name="Chou C.P."/>
        </authorList>
    </citation>
    <scope>NUCLEOTIDE SEQUENCE [LARGE SCALE GENOMIC DNA]</scope>
    <source>
        <strain evidence="4 5">ATCC 6013</strain>
    </source>
</reference>
<protein>
    <submittedName>
        <fullName evidence="3 4">Putative amidase domain-containing protein</fullName>
    </submittedName>
</protein>
<dbReference type="Proteomes" id="UP000028042">
    <property type="component" value="Unassembled WGS sequence"/>
</dbReference>
<dbReference type="GeneID" id="93072949"/>
<dbReference type="PATRIC" id="fig|1262449.3.peg.2839"/>
<sequence>MNNFEKTIKKLGLVVISFLLIFSPISKAHAEENINDVNEIKGIVSKYFNDEFESIKKGQAISQDDTISNNKLKEFIDLKYSREALWFKKINNQLTKYSINIDYNSIDFNENSCIINISKYTEFSFSNIPDTVSKEWGNHVLTLKKINNKWFIDEDIDKSDTNTDDISNKKTLTNNDNSDTIIDKKIASLKTSNIDTDINEYKQFIKKIKESKEKNNLIKSSNLITPMGSFGGHKWQVDYNRTAAVNYAHKWANSYNPEYWQYSNDCTNFVSQCIFAGAPQTNPLWYGSYIMSSNAWVNVKGLWNFLINNTSEGPVAMDNTHYLDMDYGDPIEFWSYYEKDYSHAVIVTKIDWEGDGVCYSGHTSPRLDYPLSMAYASGSYDPSKTRTAHIFGYNTIWK</sequence>
<gene>
    <name evidence="3" type="ORF">CLPA_c07320</name>
    <name evidence="4" type="ORF">CP6013_02418</name>
</gene>
<evidence type="ECO:0000313" key="6">
    <source>
        <dbReference type="Proteomes" id="UP000030905"/>
    </source>
</evidence>
<dbReference type="Pfam" id="PF12671">
    <property type="entry name" value="Amidase_6"/>
    <property type="match status" value="1"/>
</dbReference>
<dbReference type="PANTHER" id="PTHR40032:SF1">
    <property type="entry name" value="EXPORTED PROTEIN"/>
    <property type="match status" value="1"/>
</dbReference>
<dbReference type="AlphaFoldDB" id="A0A0H3J259"/>